<dbReference type="RefSeq" id="WP_215758733.1">
    <property type="nucleotide sequence ID" value="NZ_JAHKBE010000002.1"/>
</dbReference>
<feature type="region of interest" description="Disordered" evidence="1">
    <location>
        <begin position="300"/>
        <end position="319"/>
    </location>
</feature>
<evidence type="ECO:0000313" key="2">
    <source>
        <dbReference type="EMBL" id="MEQ2485735.1"/>
    </source>
</evidence>
<proteinExistence type="predicted"/>
<dbReference type="Proteomes" id="UP001487296">
    <property type="component" value="Unassembled WGS sequence"/>
</dbReference>
<reference evidence="2 3" key="1">
    <citation type="submission" date="2024-04" db="EMBL/GenBank/DDBJ databases">
        <title>Human intestinal bacterial collection.</title>
        <authorList>
            <person name="Pauvert C."/>
            <person name="Hitch T.C.A."/>
            <person name="Clavel T."/>
        </authorList>
    </citation>
    <scope>NUCLEOTIDE SEQUENCE [LARGE SCALE GENOMIC DNA]</scope>
    <source>
        <strain evidence="2 3">CLA-AA-H145</strain>
    </source>
</reference>
<comment type="caution">
    <text evidence="2">The sequence shown here is derived from an EMBL/GenBank/DDBJ whole genome shotgun (WGS) entry which is preliminary data.</text>
</comment>
<dbReference type="InterPro" id="IPR050767">
    <property type="entry name" value="Sel1_AlgK"/>
</dbReference>
<dbReference type="PANTHER" id="PTHR11102">
    <property type="entry name" value="SEL-1-LIKE PROTEIN"/>
    <property type="match status" value="1"/>
</dbReference>
<dbReference type="Pfam" id="PF08238">
    <property type="entry name" value="Sel1"/>
    <property type="match status" value="7"/>
</dbReference>
<evidence type="ECO:0000313" key="3">
    <source>
        <dbReference type="Proteomes" id="UP001487296"/>
    </source>
</evidence>
<dbReference type="InterPro" id="IPR011990">
    <property type="entry name" value="TPR-like_helical_dom_sf"/>
</dbReference>
<dbReference type="Gene3D" id="1.25.40.10">
    <property type="entry name" value="Tetratricopeptide repeat domain"/>
    <property type="match status" value="3"/>
</dbReference>
<gene>
    <name evidence="2" type="ORF">AAAT34_01545</name>
</gene>
<keyword evidence="3" id="KW-1185">Reference proteome</keyword>
<dbReference type="InterPro" id="IPR006597">
    <property type="entry name" value="Sel1-like"/>
</dbReference>
<organism evidence="2 3">
    <name type="scientific">Hallella faecis</name>
    <dbReference type="NCBI Taxonomy" id="2841596"/>
    <lineage>
        <taxon>Bacteria</taxon>
        <taxon>Pseudomonadati</taxon>
        <taxon>Bacteroidota</taxon>
        <taxon>Bacteroidia</taxon>
        <taxon>Bacteroidales</taxon>
        <taxon>Prevotellaceae</taxon>
        <taxon>Hallella</taxon>
    </lineage>
</organism>
<dbReference type="PANTHER" id="PTHR11102:SF160">
    <property type="entry name" value="ERAD-ASSOCIATED E3 UBIQUITIN-PROTEIN LIGASE COMPONENT HRD3"/>
    <property type="match status" value="1"/>
</dbReference>
<dbReference type="SUPFAM" id="SSF81901">
    <property type="entry name" value="HCP-like"/>
    <property type="match status" value="3"/>
</dbReference>
<sequence>MGLFDKLKGFNETDTEAAKRLYDKATSEYKAKNYYSAVRLYEMAWDKDPDVGTFFNLSCCYYFEWGTSKDEKRCYELTRHAAIKDHPAAMNNLSFFLNTGYGCQEDRVEGRKWLERAANKNDVRACHTLAHNLHTEAKDDPKLLDRCHKLITRCATENFQDSQAKVNEWFGPIKEDEWNGMTTVDMYNRGCDWMNGTNGFTKNLTLAIRCFEAAAERNHAGAYCNKGWCLEQEGKYALANEAYLKGANLGNAAAMANLAQNLHNGTGWPKDDTAARHYLTMAQEAGSERATTMLAEFFPDPKEEPQPIYSEDACDDEPSTYDMDEEDDELDFEDWTNEEKVEFMTTNMNLCVRMDFWIDEYDVPQLAQELIDAEEYELARKLLRSCLSVCESSENENHIDEVRFLLAWVYYLDYDGNDEYNVPYYRLRLAYELIMLLGENPKLFGIQNQNLADFYDVCYHFGDDYDLHNMPGYHISTWYGHQAYKFYSKAADDGYGYSMQMQAKYLMKEPSVVPSNYQKAEQLLTEAVNNIQALAFYLLGDLYYHSKYGRRNVEKAKECYINFINEEYCYDRYPYEYGQACHNAASILIDYDGSEEALRQARSILSEGRSHRWCFGAVDRLYGRMLCEGLGGERDVAEGRRLIAEACDDKEGEVHFWTKL</sequence>
<name>A0ABV1FMW6_9BACT</name>
<protein>
    <submittedName>
        <fullName evidence="2">SEL1-like repeat protein</fullName>
    </submittedName>
</protein>
<dbReference type="EMBL" id="JBBNFP010000003">
    <property type="protein sequence ID" value="MEQ2485735.1"/>
    <property type="molecule type" value="Genomic_DNA"/>
</dbReference>
<dbReference type="SMART" id="SM00671">
    <property type="entry name" value="SEL1"/>
    <property type="match status" value="6"/>
</dbReference>
<evidence type="ECO:0000256" key="1">
    <source>
        <dbReference type="SAM" id="MobiDB-lite"/>
    </source>
</evidence>
<accession>A0ABV1FMW6</accession>